<evidence type="ECO:0000256" key="5">
    <source>
        <dbReference type="ARBA" id="ARBA00023136"/>
    </source>
</evidence>
<comment type="caution">
    <text evidence="8">The sequence shown here is derived from an EMBL/GenBank/DDBJ whole genome shotgun (WGS) entry which is preliminary data.</text>
</comment>
<dbReference type="PANTHER" id="PTHR11616">
    <property type="entry name" value="SODIUM/CHLORIDE DEPENDENT TRANSPORTER"/>
    <property type="match status" value="1"/>
</dbReference>
<evidence type="ECO:0000256" key="2">
    <source>
        <dbReference type="ARBA" id="ARBA00022448"/>
    </source>
</evidence>
<evidence type="ECO:0000256" key="4">
    <source>
        <dbReference type="ARBA" id="ARBA00022989"/>
    </source>
</evidence>
<keyword evidence="5 6" id="KW-0472">Membrane</keyword>
<keyword evidence="2" id="KW-0813">Transport</keyword>
<comment type="subcellular location">
    <subcellularLocation>
        <location evidence="1">Membrane</location>
        <topology evidence="1">Multi-pass membrane protein</topology>
    </subcellularLocation>
</comment>
<feature type="signal peptide" evidence="7">
    <location>
        <begin position="1"/>
        <end position="24"/>
    </location>
</feature>
<proteinExistence type="predicted"/>
<keyword evidence="3 6" id="KW-0812">Transmembrane</keyword>
<dbReference type="GO" id="GO:0016020">
    <property type="term" value="C:membrane"/>
    <property type="evidence" value="ECO:0007669"/>
    <property type="project" value="UniProtKB-SubCell"/>
</dbReference>
<feature type="non-terminal residue" evidence="8">
    <location>
        <position position="94"/>
    </location>
</feature>
<keyword evidence="4 6" id="KW-1133">Transmembrane helix</keyword>
<evidence type="ECO:0000256" key="3">
    <source>
        <dbReference type="ARBA" id="ARBA00022692"/>
    </source>
</evidence>
<dbReference type="InterPro" id="IPR037272">
    <property type="entry name" value="SNS_sf"/>
</dbReference>
<name>A0A2J8NNX3_PANTR</name>
<dbReference type="Pfam" id="PF00209">
    <property type="entry name" value="SNF"/>
    <property type="match status" value="1"/>
</dbReference>
<evidence type="ECO:0000256" key="6">
    <source>
        <dbReference type="SAM" id="Phobius"/>
    </source>
</evidence>
<dbReference type="PROSITE" id="PS50267">
    <property type="entry name" value="NA_NEUROTRAN_SYMP_3"/>
    <property type="match status" value="1"/>
</dbReference>
<feature type="chain" id="PRO_5014339959" evidence="7">
    <location>
        <begin position="25"/>
        <end position="94"/>
    </location>
</feature>
<keyword evidence="7" id="KW-0732">Signal</keyword>
<gene>
    <name evidence="8" type="ORF">CK820_G0008798</name>
</gene>
<dbReference type="InterPro" id="IPR000175">
    <property type="entry name" value="Na/ntran_symport"/>
</dbReference>
<feature type="non-terminal residue" evidence="8">
    <location>
        <position position="1"/>
    </location>
</feature>
<reference evidence="8 9" key="1">
    <citation type="submission" date="2017-12" db="EMBL/GenBank/DDBJ databases">
        <title>High-resolution comparative analysis of great ape genomes.</title>
        <authorList>
            <person name="Pollen A."/>
            <person name="Hastie A."/>
            <person name="Hormozdiari F."/>
            <person name="Dougherty M."/>
            <person name="Liu R."/>
            <person name="Chaisson M."/>
            <person name="Hoppe E."/>
            <person name="Hill C."/>
            <person name="Pang A."/>
            <person name="Hillier L."/>
            <person name="Baker C."/>
            <person name="Armstrong J."/>
            <person name="Shendure J."/>
            <person name="Paten B."/>
            <person name="Wilson R."/>
            <person name="Chao H."/>
            <person name="Schneider V."/>
            <person name="Ventura M."/>
            <person name="Kronenberg Z."/>
            <person name="Murali S."/>
            <person name="Gordon D."/>
            <person name="Cantsilieris S."/>
            <person name="Munson K."/>
            <person name="Nelson B."/>
            <person name="Raja A."/>
            <person name="Underwood J."/>
            <person name="Diekhans M."/>
            <person name="Fiddes I."/>
            <person name="Haussler D."/>
            <person name="Eichler E."/>
        </authorList>
    </citation>
    <scope>NUCLEOTIDE SEQUENCE [LARGE SCALE GENOMIC DNA]</scope>
    <source>
        <strain evidence="8">Yerkes chimp pedigree #C0471</strain>
    </source>
</reference>
<evidence type="ECO:0000313" key="8">
    <source>
        <dbReference type="EMBL" id="PNI73474.1"/>
    </source>
</evidence>
<dbReference type="PANTHER" id="PTHR11616:SF141">
    <property type="entry name" value="SODIUM- AND CHLORIDE-DEPENDENT TAURINE TRANSPORTER"/>
    <property type="match status" value="1"/>
</dbReference>
<protein>
    <submittedName>
        <fullName evidence="8">SLC6A6 isoform 11</fullName>
    </submittedName>
</protein>
<evidence type="ECO:0000313" key="9">
    <source>
        <dbReference type="Proteomes" id="UP000236370"/>
    </source>
</evidence>
<sequence>TMMPLPTFWSILFFIMLLLLGLDSQGCFIFSLVKYVPLTYNKTYVYPNWAIGLGWSLALSSMLCVPLVIVIRLCQTEGPFLVRVKYLLTPREPN</sequence>
<accession>A0A2J8NNX3</accession>
<dbReference type="GO" id="GO:0022857">
    <property type="term" value="F:transmembrane transporter activity"/>
    <property type="evidence" value="ECO:0007669"/>
    <property type="project" value="UniProtKB-ARBA"/>
</dbReference>
<dbReference type="EMBL" id="NBAG03000225">
    <property type="protein sequence ID" value="PNI73474.1"/>
    <property type="molecule type" value="Genomic_DNA"/>
</dbReference>
<dbReference type="AlphaFoldDB" id="A0A2J8NNX3"/>
<organism evidence="8 9">
    <name type="scientific">Pan troglodytes</name>
    <name type="common">Chimpanzee</name>
    <dbReference type="NCBI Taxonomy" id="9598"/>
    <lineage>
        <taxon>Eukaryota</taxon>
        <taxon>Metazoa</taxon>
        <taxon>Chordata</taxon>
        <taxon>Craniata</taxon>
        <taxon>Vertebrata</taxon>
        <taxon>Euteleostomi</taxon>
        <taxon>Mammalia</taxon>
        <taxon>Eutheria</taxon>
        <taxon>Euarchontoglires</taxon>
        <taxon>Primates</taxon>
        <taxon>Haplorrhini</taxon>
        <taxon>Catarrhini</taxon>
        <taxon>Hominidae</taxon>
        <taxon>Pan</taxon>
    </lineage>
</organism>
<feature type="transmembrane region" description="Helical" evidence="6">
    <location>
        <begin position="50"/>
        <end position="73"/>
    </location>
</feature>
<evidence type="ECO:0000256" key="1">
    <source>
        <dbReference type="ARBA" id="ARBA00004141"/>
    </source>
</evidence>
<dbReference type="SUPFAM" id="SSF161070">
    <property type="entry name" value="SNF-like"/>
    <property type="match status" value="1"/>
</dbReference>
<evidence type="ECO:0000256" key="7">
    <source>
        <dbReference type="SAM" id="SignalP"/>
    </source>
</evidence>
<dbReference type="Proteomes" id="UP000236370">
    <property type="component" value="Unassembled WGS sequence"/>
</dbReference>